<reference evidence="12 13" key="1">
    <citation type="submission" date="2017-06" db="EMBL/GenBank/DDBJ databases">
        <authorList>
            <person name="Kim H.J."/>
            <person name="Triplett B.A."/>
        </authorList>
    </citation>
    <scope>NUCLEOTIDE SEQUENCE [LARGE SCALE GENOMIC DNA]</scope>
    <source>
        <strain evidence="12 13">DSM 44715</strain>
    </source>
</reference>
<dbReference type="InterPro" id="IPR002410">
    <property type="entry name" value="Peptidase_S33"/>
</dbReference>
<protein>
    <recommendedName>
        <fullName evidence="8 10">Proline iminopeptidase</fullName>
        <shortName evidence="8">PIP</shortName>
        <ecNumber evidence="8 10">3.4.11.5</ecNumber>
    </recommendedName>
    <alternativeName>
        <fullName evidence="8">Prolyl aminopeptidase</fullName>
    </alternativeName>
</protein>
<feature type="active site" description="Proton donor" evidence="9">
    <location>
        <position position="296"/>
    </location>
</feature>
<keyword evidence="4 8" id="KW-0031">Aminopeptidase</keyword>
<keyword evidence="5 8" id="KW-0963">Cytoplasm</keyword>
<dbReference type="AlphaFoldDB" id="A0A239MRA2"/>
<dbReference type="SUPFAM" id="SSF53474">
    <property type="entry name" value="alpha/beta-Hydrolases"/>
    <property type="match status" value="1"/>
</dbReference>
<evidence type="ECO:0000256" key="4">
    <source>
        <dbReference type="ARBA" id="ARBA00022438"/>
    </source>
</evidence>
<dbReference type="NCBIfam" id="TIGR01249">
    <property type="entry name" value="pro_imino_pep_1"/>
    <property type="match status" value="1"/>
</dbReference>
<feature type="active site" evidence="9">
    <location>
        <position position="268"/>
    </location>
</feature>
<dbReference type="PANTHER" id="PTHR43722">
    <property type="entry name" value="PROLINE IMINOPEPTIDASE"/>
    <property type="match status" value="1"/>
</dbReference>
<feature type="domain" description="AB hydrolase-1" evidence="11">
    <location>
        <begin position="38"/>
        <end position="297"/>
    </location>
</feature>
<keyword evidence="7 8" id="KW-0378">Hydrolase</keyword>
<dbReference type="EC" id="3.4.11.5" evidence="8 10"/>
<name>A0A239MRA2_9ACTN</name>
<sequence>MREFYPPIEPYESGLLDVGGGDRIYWETCGTPDGAPALFLHGGPGGGLLPDNRRFFDPARYRVVLFDQRNCGRSVPHAGDPAVSLERNTTPHLVADIERLREHLGIDRWLVFGGSWGSTLALSYAQAHPDRVAAMVLRGVYLVRPSDEAWAFTPTGAAHLFPAEWAAFRDAVPPAERDDLLAAYGRRLRDPDPAVHLPAARALMDWELAANTLLPVPPPELDDALVLGFARILVHYIAAGGFLPAEGLLAGVDRIRHIPAVIVNGRYDVKTPPDQAWDLHRAWPEAEFHIVEDAGHGGSEPGTRDRLIAATDAFAAHFTTTWALPHPPHKSLR</sequence>
<evidence type="ECO:0000256" key="3">
    <source>
        <dbReference type="ARBA" id="ARBA00010088"/>
    </source>
</evidence>
<evidence type="ECO:0000256" key="7">
    <source>
        <dbReference type="ARBA" id="ARBA00022801"/>
    </source>
</evidence>
<feature type="active site" description="Nucleophile" evidence="9">
    <location>
        <position position="115"/>
    </location>
</feature>
<dbReference type="PANTHER" id="PTHR43722:SF1">
    <property type="entry name" value="PROLINE IMINOPEPTIDASE"/>
    <property type="match status" value="1"/>
</dbReference>
<keyword evidence="6 8" id="KW-0645">Protease</keyword>
<evidence type="ECO:0000256" key="5">
    <source>
        <dbReference type="ARBA" id="ARBA00022490"/>
    </source>
</evidence>
<evidence type="ECO:0000256" key="6">
    <source>
        <dbReference type="ARBA" id="ARBA00022670"/>
    </source>
</evidence>
<dbReference type="InterPro" id="IPR029058">
    <property type="entry name" value="AB_hydrolase_fold"/>
</dbReference>
<dbReference type="RefSeq" id="WP_089328977.1">
    <property type="nucleotide sequence ID" value="NZ_FZOR01000031.1"/>
</dbReference>
<comment type="catalytic activity">
    <reaction evidence="1 8 10">
        <text>Release of N-terminal proline from a peptide.</text>
        <dbReference type="EC" id="3.4.11.5"/>
    </reaction>
</comment>
<dbReference type="Gene3D" id="3.40.50.1820">
    <property type="entry name" value="alpha/beta hydrolase"/>
    <property type="match status" value="1"/>
</dbReference>
<gene>
    <name evidence="12" type="ORF">SAMN05443665_103121</name>
</gene>
<dbReference type="Proteomes" id="UP000198318">
    <property type="component" value="Unassembled WGS sequence"/>
</dbReference>
<dbReference type="GO" id="GO:0004177">
    <property type="term" value="F:aminopeptidase activity"/>
    <property type="evidence" value="ECO:0007669"/>
    <property type="project" value="UniProtKB-UniRule"/>
</dbReference>
<dbReference type="EMBL" id="FZOR01000031">
    <property type="protein sequence ID" value="SNT45271.1"/>
    <property type="molecule type" value="Genomic_DNA"/>
</dbReference>
<evidence type="ECO:0000256" key="1">
    <source>
        <dbReference type="ARBA" id="ARBA00001585"/>
    </source>
</evidence>
<dbReference type="GO" id="GO:0005737">
    <property type="term" value="C:cytoplasm"/>
    <property type="evidence" value="ECO:0007669"/>
    <property type="project" value="UniProtKB-SubCell"/>
</dbReference>
<dbReference type="InterPro" id="IPR000073">
    <property type="entry name" value="AB_hydrolase_1"/>
</dbReference>
<comment type="similarity">
    <text evidence="3 8 10">Belongs to the peptidase S33 family.</text>
</comment>
<evidence type="ECO:0000256" key="9">
    <source>
        <dbReference type="PIRSR" id="PIRSR006431-1"/>
    </source>
</evidence>
<dbReference type="Pfam" id="PF00561">
    <property type="entry name" value="Abhydrolase_1"/>
    <property type="match status" value="1"/>
</dbReference>
<comment type="subcellular location">
    <subcellularLocation>
        <location evidence="2 8">Cytoplasm</location>
    </subcellularLocation>
</comment>
<dbReference type="InterPro" id="IPR005944">
    <property type="entry name" value="Pro_iminopeptidase"/>
</dbReference>
<evidence type="ECO:0000313" key="12">
    <source>
        <dbReference type="EMBL" id="SNT45271.1"/>
    </source>
</evidence>
<proteinExistence type="inferred from homology"/>
<evidence type="ECO:0000256" key="8">
    <source>
        <dbReference type="PIRNR" id="PIRNR006431"/>
    </source>
</evidence>
<dbReference type="PIRSF" id="PIRSF006431">
    <property type="entry name" value="Pept_S33"/>
    <property type="match status" value="1"/>
</dbReference>
<dbReference type="GO" id="GO:0006508">
    <property type="term" value="P:proteolysis"/>
    <property type="evidence" value="ECO:0007669"/>
    <property type="project" value="UniProtKB-KW"/>
</dbReference>
<organism evidence="12 13">
    <name type="scientific">Actinomadura meyerae</name>
    <dbReference type="NCBI Taxonomy" id="240840"/>
    <lineage>
        <taxon>Bacteria</taxon>
        <taxon>Bacillati</taxon>
        <taxon>Actinomycetota</taxon>
        <taxon>Actinomycetes</taxon>
        <taxon>Streptosporangiales</taxon>
        <taxon>Thermomonosporaceae</taxon>
        <taxon>Actinomadura</taxon>
    </lineage>
</organism>
<evidence type="ECO:0000256" key="2">
    <source>
        <dbReference type="ARBA" id="ARBA00004496"/>
    </source>
</evidence>
<keyword evidence="13" id="KW-1185">Reference proteome</keyword>
<dbReference type="OrthoDB" id="9796770at2"/>
<evidence type="ECO:0000259" key="11">
    <source>
        <dbReference type="Pfam" id="PF00561"/>
    </source>
</evidence>
<accession>A0A239MRA2</accession>
<evidence type="ECO:0000313" key="13">
    <source>
        <dbReference type="Proteomes" id="UP000198318"/>
    </source>
</evidence>
<dbReference type="PRINTS" id="PR00793">
    <property type="entry name" value="PROAMNOPTASE"/>
</dbReference>
<evidence type="ECO:0000256" key="10">
    <source>
        <dbReference type="RuleBase" id="RU003421"/>
    </source>
</evidence>